<dbReference type="EMBL" id="JAVTTO010000003">
    <property type="protein sequence ID" value="MDT7832355.1"/>
    <property type="molecule type" value="Genomic_DNA"/>
</dbReference>
<name>A0ABU3LF46_9FLAO</name>
<dbReference type="PANTHER" id="PTHR43434:SF13">
    <property type="entry name" value="PHOSPHOGLYCOLATE PHOSPHATASE"/>
    <property type="match status" value="1"/>
</dbReference>
<dbReference type="InterPro" id="IPR023214">
    <property type="entry name" value="HAD_sf"/>
</dbReference>
<accession>A0ABU3LF46</accession>
<dbReference type="RefSeq" id="WP_349241615.1">
    <property type="nucleotide sequence ID" value="NZ_JAVTTO010000003.1"/>
</dbReference>
<dbReference type="Gene3D" id="3.40.50.1000">
    <property type="entry name" value="HAD superfamily/HAD-like"/>
    <property type="match status" value="1"/>
</dbReference>
<dbReference type="SFLD" id="SFLDS00003">
    <property type="entry name" value="Haloacid_Dehalogenase"/>
    <property type="match status" value="1"/>
</dbReference>
<dbReference type="InterPro" id="IPR041492">
    <property type="entry name" value="HAD_2"/>
</dbReference>
<keyword evidence="2" id="KW-1185">Reference proteome</keyword>
<dbReference type="Pfam" id="PF13419">
    <property type="entry name" value="HAD_2"/>
    <property type="match status" value="1"/>
</dbReference>
<reference evidence="1 2" key="1">
    <citation type="submission" date="2023-09" db="EMBL/GenBank/DDBJ databases">
        <title>Novel taxa isolated from Blanes Bay.</title>
        <authorList>
            <person name="Rey-Velasco X."/>
            <person name="Lucena T."/>
        </authorList>
    </citation>
    <scope>NUCLEOTIDE SEQUENCE [LARGE SCALE GENOMIC DNA]</scope>
    <source>
        <strain evidence="1 2">S356</strain>
    </source>
</reference>
<proteinExistence type="predicted"/>
<gene>
    <name evidence="1" type="ORF">RQM59_08185</name>
</gene>
<dbReference type="GO" id="GO:0016787">
    <property type="term" value="F:hydrolase activity"/>
    <property type="evidence" value="ECO:0007669"/>
    <property type="project" value="UniProtKB-KW"/>
</dbReference>
<dbReference type="Gene3D" id="1.10.150.240">
    <property type="entry name" value="Putative phosphatase, domain 2"/>
    <property type="match status" value="1"/>
</dbReference>
<sequence>MQKKKLVVFDIDDTLTKSEDQHQTAYVNTMRHFGIHDIDQNWKNYVHHTDSYILKENYERNLPQKFDFSFILKFENKMTLEIQKLAKTTEIKGAKKAVRYFMDHTDYAVCFATGSLLEPACLKLAQAGIPFVPELVVGSNNVFEREAIVKRAIESAKSFYKVDIFEQIISVGDGIWDLKTARNLNIHFIGILEKNLEDFRKEGLTVHIKDWQDFEVQNIETQLGIK</sequence>
<dbReference type="InterPro" id="IPR023198">
    <property type="entry name" value="PGP-like_dom2"/>
</dbReference>
<protein>
    <submittedName>
        <fullName evidence="1">HAD family hydrolase</fullName>
    </submittedName>
</protein>
<dbReference type="PANTHER" id="PTHR43434">
    <property type="entry name" value="PHOSPHOGLYCOLATE PHOSPHATASE"/>
    <property type="match status" value="1"/>
</dbReference>
<dbReference type="SFLD" id="SFLDG01129">
    <property type="entry name" value="C1.5:_HAD__Beta-PGM__Phosphata"/>
    <property type="match status" value="1"/>
</dbReference>
<evidence type="ECO:0000313" key="1">
    <source>
        <dbReference type="EMBL" id="MDT7832355.1"/>
    </source>
</evidence>
<dbReference type="InterPro" id="IPR036412">
    <property type="entry name" value="HAD-like_sf"/>
</dbReference>
<organism evidence="1 2">
    <name type="scientific">Asprobacillus argus</name>
    <dbReference type="NCBI Taxonomy" id="3076534"/>
    <lineage>
        <taxon>Bacteria</taxon>
        <taxon>Pseudomonadati</taxon>
        <taxon>Bacteroidota</taxon>
        <taxon>Flavobacteriia</taxon>
        <taxon>Flavobacteriales</taxon>
        <taxon>Flavobacteriaceae</taxon>
        <taxon>Asprobacillus</taxon>
    </lineage>
</organism>
<comment type="caution">
    <text evidence="1">The sequence shown here is derived from an EMBL/GenBank/DDBJ whole genome shotgun (WGS) entry which is preliminary data.</text>
</comment>
<dbReference type="Proteomes" id="UP001257277">
    <property type="component" value="Unassembled WGS sequence"/>
</dbReference>
<keyword evidence="1" id="KW-0378">Hydrolase</keyword>
<dbReference type="SUPFAM" id="SSF56784">
    <property type="entry name" value="HAD-like"/>
    <property type="match status" value="1"/>
</dbReference>
<dbReference type="InterPro" id="IPR050155">
    <property type="entry name" value="HAD-like_hydrolase_sf"/>
</dbReference>
<evidence type="ECO:0000313" key="2">
    <source>
        <dbReference type="Proteomes" id="UP001257277"/>
    </source>
</evidence>